<protein>
    <submittedName>
        <fullName evidence="3">Jg17934 protein</fullName>
    </submittedName>
</protein>
<dbReference type="Proteomes" id="UP000838756">
    <property type="component" value="Unassembled WGS sequence"/>
</dbReference>
<proteinExistence type="predicted"/>
<evidence type="ECO:0000313" key="4">
    <source>
        <dbReference type="Proteomes" id="UP000838756"/>
    </source>
</evidence>
<dbReference type="AlphaFoldDB" id="A0A8S4QUZ4"/>
<gene>
    <name evidence="3" type="primary">jg17934</name>
    <name evidence="3" type="ORF">PAEG_LOCUS5130</name>
</gene>
<keyword evidence="4" id="KW-1185">Reference proteome</keyword>
<name>A0A8S4QUZ4_9NEOP</name>
<evidence type="ECO:0000313" key="3">
    <source>
        <dbReference type="EMBL" id="CAH2217214.1"/>
    </source>
</evidence>
<dbReference type="EMBL" id="CAKXAJ010017830">
    <property type="protein sequence ID" value="CAH2217214.1"/>
    <property type="molecule type" value="Genomic_DNA"/>
</dbReference>
<comment type="caution">
    <text evidence="3">The sequence shown here is derived from an EMBL/GenBank/DDBJ whole genome shotgun (WGS) entry which is preliminary data.</text>
</comment>
<organism evidence="3 4">
    <name type="scientific">Pararge aegeria aegeria</name>
    <dbReference type="NCBI Taxonomy" id="348720"/>
    <lineage>
        <taxon>Eukaryota</taxon>
        <taxon>Metazoa</taxon>
        <taxon>Ecdysozoa</taxon>
        <taxon>Arthropoda</taxon>
        <taxon>Hexapoda</taxon>
        <taxon>Insecta</taxon>
        <taxon>Pterygota</taxon>
        <taxon>Neoptera</taxon>
        <taxon>Endopterygota</taxon>
        <taxon>Lepidoptera</taxon>
        <taxon>Glossata</taxon>
        <taxon>Ditrysia</taxon>
        <taxon>Papilionoidea</taxon>
        <taxon>Nymphalidae</taxon>
        <taxon>Satyrinae</taxon>
        <taxon>Satyrini</taxon>
        <taxon>Parargina</taxon>
        <taxon>Pararge</taxon>
    </lineage>
</organism>
<reference evidence="3" key="1">
    <citation type="submission" date="2022-03" db="EMBL/GenBank/DDBJ databases">
        <authorList>
            <person name="Lindestad O."/>
        </authorList>
    </citation>
    <scope>NUCLEOTIDE SEQUENCE</scope>
</reference>
<sequence>PIKKSSVSDDSSSEMMELEDSVLVADPQLESSMRRLREEERLILEQQAAMEAAGTTDDIAKLEQLDLLRHNQLRQIELLKRQAKLAKRATPQEEPEVRRRHTAGRAALHEGAHGSCPGATHGAICGYGTAYMIGHGSSHAFTAAHVASHGSAHGSGYDSDDVAVCGPTCSAGLGGARCTVRVNRLHAAAATAFETDV</sequence>
<feature type="region of interest" description="Disordered" evidence="2">
    <location>
        <begin position="1"/>
        <end position="24"/>
    </location>
</feature>
<accession>A0A8S4QUZ4</accession>
<evidence type="ECO:0000256" key="2">
    <source>
        <dbReference type="SAM" id="MobiDB-lite"/>
    </source>
</evidence>
<feature type="non-terminal residue" evidence="3">
    <location>
        <position position="1"/>
    </location>
</feature>
<dbReference type="OrthoDB" id="7480197at2759"/>
<feature type="coiled-coil region" evidence="1">
    <location>
        <begin position="62"/>
        <end position="89"/>
    </location>
</feature>
<evidence type="ECO:0000256" key="1">
    <source>
        <dbReference type="SAM" id="Coils"/>
    </source>
</evidence>
<keyword evidence="1" id="KW-0175">Coiled coil</keyword>